<evidence type="ECO:0008006" key="4">
    <source>
        <dbReference type="Google" id="ProtNLM"/>
    </source>
</evidence>
<reference evidence="1" key="1">
    <citation type="journal article" date="2014" name="Int. J. Syst. Evol. Microbiol.">
        <title>Complete genome sequence of Corynebacterium casei LMG S-19264T (=DSM 44701T), isolated from a smear-ripened cheese.</title>
        <authorList>
            <consortium name="US DOE Joint Genome Institute (JGI-PGF)"/>
            <person name="Walter F."/>
            <person name="Albersmeier A."/>
            <person name="Kalinowski J."/>
            <person name="Ruckert C."/>
        </authorList>
    </citation>
    <scope>NUCLEOTIDE SEQUENCE [LARGE SCALE GENOMIC DNA]</scope>
    <source>
        <strain evidence="1">NBRC 107106</strain>
    </source>
</reference>
<dbReference type="Proteomes" id="UP001596417">
    <property type="component" value="Unassembled WGS sequence"/>
</dbReference>
<dbReference type="AlphaFoldDB" id="A0ABD5YWI8"/>
<evidence type="ECO:0000313" key="3">
    <source>
        <dbReference type="Proteomes" id="UP001596417"/>
    </source>
</evidence>
<dbReference type="GeneID" id="76201634"/>
<gene>
    <name evidence="1" type="ORF">ACFQL7_20045</name>
    <name evidence="2" type="ORF">ACFQL7_20820</name>
</gene>
<sequence length="107" mass="12107">MDIKVNEKFDIIFGDRNDLEIVEGRAEFEQRIAVRTIAYYHEVIGKNLSNEEILGLIELQAQRVAADQPELDSLASITAEFAPNKPNTVNLTLTYDNGDEVDFTFSE</sequence>
<name>A0ABD5YWI8_9EURY</name>
<comment type="caution">
    <text evidence="1">The sequence shown here is derived from an EMBL/GenBank/DDBJ whole genome shotgun (WGS) entry which is preliminary data.</text>
</comment>
<reference evidence="1" key="3">
    <citation type="submission" date="2024-09" db="EMBL/GenBank/DDBJ databases">
        <authorList>
            <person name="Sun Q."/>
        </authorList>
    </citation>
    <scope>NUCLEOTIDE SEQUENCE</scope>
    <source>
        <strain evidence="1">NBRC 107106</strain>
    </source>
</reference>
<keyword evidence="3" id="KW-1185">Reference proteome</keyword>
<evidence type="ECO:0000313" key="2">
    <source>
        <dbReference type="EMBL" id="MFC7191997.1"/>
    </source>
</evidence>
<dbReference type="RefSeq" id="WP_264822304.1">
    <property type="nucleotide sequence ID" value="NZ_CP110249.1"/>
</dbReference>
<evidence type="ECO:0000313" key="1">
    <source>
        <dbReference type="EMBL" id="MFC7191845.1"/>
    </source>
</evidence>
<dbReference type="EMBL" id="JBHTAX010000001">
    <property type="protein sequence ID" value="MFC7191845.1"/>
    <property type="molecule type" value="Genomic_DNA"/>
</dbReference>
<organism evidence="1 3">
    <name type="scientific">Halocatena marina</name>
    <dbReference type="NCBI Taxonomy" id="2934937"/>
    <lineage>
        <taxon>Archaea</taxon>
        <taxon>Methanobacteriati</taxon>
        <taxon>Methanobacteriota</taxon>
        <taxon>Stenosarchaea group</taxon>
        <taxon>Halobacteria</taxon>
        <taxon>Halobacteriales</taxon>
        <taxon>Natronomonadaceae</taxon>
        <taxon>Halocatena</taxon>
    </lineage>
</organism>
<reference evidence="3" key="2">
    <citation type="journal article" date="2019" name="Int. J. Syst. Evol. Microbiol.">
        <title>The Global Catalogue of Microorganisms (GCM) 10K type strain sequencing project: providing services to taxonomists for standard genome sequencing and annotation.</title>
        <authorList>
            <consortium name="The Broad Institute Genomics Platform"/>
            <consortium name="The Broad Institute Genome Sequencing Center for Infectious Disease"/>
            <person name="Wu L."/>
            <person name="Ma J."/>
        </authorList>
    </citation>
    <scope>NUCLEOTIDE SEQUENCE [LARGE SCALE GENOMIC DNA]</scope>
    <source>
        <strain evidence="3">RDMS1</strain>
    </source>
</reference>
<proteinExistence type="predicted"/>
<protein>
    <recommendedName>
        <fullName evidence="4">DUF2634 domain-containing protein</fullName>
    </recommendedName>
</protein>
<dbReference type="EMBL" id="JBHTAX010000002">
    <property type="protein sequence ID" value="MFC7191997.1"/>
    <property type="molecule type" value="Genomic_DNA"/>
</dbReference>
<accession>A0ABD5YWI8</accession>